<dbReference type="SUPFAM" id="SSF69065">
    <property type="entry name" value="RNase III domain-like"/>
    <property type="match status" value="1"/>
</dbReference>
<evidence type="ECO:0000313" key="1">
    <source>
        <dbReference type="EMBL" id="KXA98118.1"/>
    </source>
</evidence>
<dbReference type="AlphaFoldDB" id="A0A133UV83"/>
<dbReference type="InterPro" id="IPR038133">
    <property type="entry name" value="Ribo_III_sf_archaeal"/>
</dbReference>
<organism evidence="1 2">
    <name type="scientific">candidate division MSBL1 archaeon SCGC-AAA259I09</name>
    <dbReference type="NCBI Taxonomy" id="1698267"/>
    <lineage>
        <taxon>Archaea</taxon>
        <taxon>Methanobacteriati</taxon>
        <taxon>Methanobacteriota</taxon>
        <taxon>candidate division MSBL1</taxon>
    </lineage>
</organism>
<name>A0A133UV83_9EURY</name>
<dbReference type="Gene3D" id="1.10.1520.20">
    <property type="entry name" value="Ribonuclease III"/>
    <property type="match status" value="1"/>
</dbReference>
<dbReference type="GO" id="GO:0006396">
    <property type="term" value="P:RNA processing"/>
    <property type="evidence" value="ECO:0007669"/>
    <property type="project" value="InterPro"/>
</dbReference>
<dbReference type="EMBL" id="LHXR01000008">
    <property type="protein sequence ID" value="KXA98118.1"/>
    <property type="molecule type" value="Genomic_DNA"/>
</dbReference>
<dbReference type="InterPro" id="IPR036389">
    <property type="entry name" value="RNase_III_sf"/>
</dbReference>
<accession>A0A133UV83</accession>
<dbReference type="Pfam" id="PF11469">
    <property type="entry name" value="Ribonucleas_3_2"/>
    <property type="match status" value="1"/>
</dbReference>
<sequence length="150" mass="16727">MTFETFFSYSDPEEAFLDQNLAKLGDCLVNLIYSLARSVARETPDGAKAPNRVLSESLNKAGLRDLAPSRSDRHDLGDVAEAIIAYAWLQGKIDIEEAAEILSESFHGVNFDNRKKIFNAAEKGFENLLKTIAERISFEKEKISRNKAGD</sequence>
<gene>
    <name evidence="1" type="ORF">AKJ37_01250</name>
</gene>
<reference evidence="1 2" key="1">
    <citation type="journal article" date="2016" name="Sci. Rep.">
        <title>Metabolic traits of an uncultured archaeal lineage -MSBL1- from brine pools of the Red Sea.</title>
        <authorList>
            <person name="Mwirichia R."/>
            <person name="Alam I."/>
            <person name="Rashid M."/>
            <person name="Vinu M."/>
            <person name="Ba-Alawi W."/>
            <person name="Anthony Kamau A."/>
            <person name="Kamanda Ngugi D."/>
            <person name="Goker M."/>
            <person name="Klenk H.P."/>
            <person name="Bajic V."/>
            <person name="Stingl U."/>
        </authorList>
    </citation>
    <scope>NUCLEOTIDE SEQUENCE [LARGE SCALE GENOMIC DNA]</scope>
    <source>
        <strain evidence="1">SCGC-AAA259I09</strain>
    </source>
</reference>
<proteinExistence type="predicted"/>
<protein>
    <submittedName>
        <fullName evidence="1">Uncharacterized protein</fullName>
    </submittedName>
</protein>
<dbReference type="Proteomes" id="UP000070463">
    <property type="component" value="Unassembled WGS sequence"/>
</dbReference>
<dbReference type="GO" id="GO:0004525">
    <property type="term" value="F:ribonuclease III activity"/>
    <property type="evidence" value="ECO:0007669"/>
    <property type="project" value="InterPro"/>
</dbReference>
<comment type="caution">
    <text evidence="1">The sequence shown here is derived from an EMBL/GenBank/DDBJ whole genome shotgun (WGS) entry which is preliminary data.</text>
</comment>
<evidence type="ECO:0000313" key="2">
    <source>
        <dbReference type="Proteomes" id="UP000070463"/>
    </source>
</evidence>
<keyword evidence="2" id="KW-1185">Reference proteome</keyword>
<dbReference type="InterPro" id="IPR021568">
    <property type="entry name" value="Ribonuclease_III_archaeal"/>
</dbReference>